<protein>
    <recommendedName>
        <fullName evidence="3">Nucleotidyltransferase family protein</fullName>
    </recommendedName>
</protein>
<dbReference type="EMBL" id="CP000155">
    <property type="protein sequence ID" value="ABC32706.1"/>
    <property type="molecule type" value="Genomic_DNA"/>
</dbReference>
<dbReference type="Gene3D" id="3.30.460.40">
    <property type="match status" value="1"/>
</dbReference>
<dbReference type="Pfam" id="PF14907">
    <property type="entry name" value="NTP_transf_5"/>
    <property type="match status" value="1"/>
</dbReference>
<organism evidence="1 2">
    <name type="scientific">Hahella chejuensis (strain KCTC 2396)</name>
    <dbReference type="NCBI Taxonomy" id="349521"/>
    <lineage>
        <taxon>Bacteria</taxon>
        <taxon>Pseudomonadati</taxon>
        <taxon>Pseudomonadota</taxon>
        <taxon>Gammaproteobacteria</taxon>
        <taxon>Oceanospirillales</taxon>
        <taxon>Hahellaceae</taxon>
        <taxon>Hahella</taxon>
    </lineage>
</organism>
<dbReference type="InterPro" id="IPR039498">
    <property type="entry name" value="NTP_transf_5"/>
</dbReference>
<proteinExistence type="predicted"/>
<dbReference type="Proteomes" id="UP000000238">
    <property type="component" value="Chromosome"/>
</dbReference>
<keyword evidence="2" id="KW-1185">Reference proteome</keyword>
<accession>Q2S9G8</accession>
<dbReference type="STRING" id="349521.HCH_06056"/>
<sequence length="397" mass="46210">MTIADAAGMNRQASYQLLRMCLAHSAAPLSALKETCSQLESSDWECFLQQLRWHRVTPLVWRNLSAAGESVPGGVRKKIRLMEREARLRNLKHYAELERIGGLLQTNRLPYVCLKGPALSERLYQDASLRECRDLDVLAPREHVALIERLLSEAGYRRVTPAESASPLVVEAYLNSNKDFIFHNALRDIFLELHMRLDDNEYVLPELGKGLFEQEYSCHKNEFGRACLSAEDEFVYLAMHGARSCWARLSWLSDIDAYLSGGEVDLNAVMDKARRWGVEHPVLAAMIMTQKLLFTPLPAAQEALAKSNPFVRLLCSRWERANQRKTYLSPVEQYVLLCFFSFRKKYLMRHLTQFFRISANDIALLKLPRWMFPCYYLLRPFLWSWRYFFSRKRVRVE</sequence>
<dbReference type="HOGENOM" id="CLU_036186_0_0_6"/>
<reference evidence="1 2" key="1">
    <citation type="journal article" date="2005" name="Nucleic Acids Res.">
        <title>Genomic blueprint of Hahella chejuensis, a marine microbe producing an algicidal agent.</title>
        <authorList>
            <person name="Jeong H."/>
            <person name="Yim J.H."/>
            <person name="Lee C."/>
            <person name="Choi S.-H."/>
            <person name="Park Y.K."/>
            <person name="Yoon S.H."/>
            <person name="Hur C.-G."/>
            <person name="Kang H.-Y."/>
            <person name="Kim D."/>
            <person name="Lee H.H."/>
            <person name="Park K.H."/>
            <person name="Park S.-H."/>
            <person name="Park H.-S."/>
            <person name="Lee H.K."/>
            <person name="Oh T.K."/>
            <person name="Kim J.F."/>
        </authorList>
    </citation>
    <scope>NUCLEOTIDE SEQUENCE [LARGE SCALE GENOMIC DNA]</scope>
    <source>
        <strain evidence="1 2">KCTC 2396</strain>
    </source>
</reference>
<evidence type="ECO:0000313" key="1">
    <source>
        <dbReference type="EMBL" id="ABC32706.1"/>
    </source>
</evidence>
<name>Q2S9G8_HAHCH</name>
<dbReference type="AlphaFoldDB" id="Q2S9G8"/>
<gene>
    <name evidence="1" type="ordered locus">HCH_06056</name>
</gene>
<evidence type="ECO:0000313" key="2">
    <source>
        <dbReference type="Proteomes" id="UP000000238"/>
    </source>
</evidence>
<dbReference type="KEGG" id="hch:HCH_06056"/>
<dbReference type="eggNOG" id="COG1216">
    <property type="taxonomic scope" value="Bacteria"/>
</dbReference>
<evidence type="ECO:0008006" key="3">
    <source>
        <dbReference type="Google" id="ProtNLM"/>
    </source>
</evidence>